<dbReference type="Proteomes" id="UP001221757">
    <property type="component" value="Unassembled WGS sequence"/>
</dbReference>
<sequence>MKPQLPLADRFTGLGYRCMGYKPTPIDYGVYEMLRQRFFSSPRGRAARFAGGVVGRLAKLDLASLDLNHDVFTTGIRLWDGQSAAAYWADALTDQEIDLICGVYEVATGANDDDPQTTKVSWWPKPHVFLHSGMNTGWWSPDCERWYQKRLTAIKAGTAALHTQTEWKGVIRFFQKSRQVAVANESLAAQFLNSIL</sequence>
<keyword evidence="2" id="KW-1185">Reference proteome</keyword>
<evidence type="ECO:0000313" key="2">
    <source>
        <dbReference type="Proteomes" id="UP001221757"/>
    </source>
</evidence>
<name>A0AAD7DNB3_MYCRO</name>
<reference evidence="1" key="1">
    <citation type="submission" date="2023-03" db="EMBL/GenBank/DDBJ databases">
        <title>Massive genome expansion in bonnet fungi (Mycena s.s.) driven by repeated elements and novel gene families across ecological guilds.</title>
        <authorList>
            <consortium name="Lawrence Berkeley National Laboratory"/>
            <person name="Harder C.B."/>
            <person name="Miyauchi S."/>
            <person name="Viragh M."/>
            <person name="Kuo A."/>
            <person name="Thoen E."/>
            <person name="Andreopoulos B."/>
            <person name="Lu D."/>
            <person name="Skrede I."/>
            <person name="Drula E."/>
            <person name="Henrissat B."/>
            <person name="Morin E."/>
            <person name="Kohler A."/>
            <person name="Barry K."/>
            <person name="LaButti K."/>
            <person name="Morin E."/>
            <person name="Salamov A."/>
            <person name="Lipzen A."/>
            <person name="Mereny Z."/>
            <person name="Hegedus B."/>
            <person name="Baldrian P."/>
            <person name="Stursova M."/>
            <person name="Weitz H."/>
            <person name="Taylor A."/>
            <person name="Grigoriev I.V."/>
            <person name="Nagy L.G."/>
            <person name="Martin F."/>
            <person name="Kauserud H."/>
        </authorList>
    </citation>
    <scope>NUCLEOTIDE SEQUENCE</scope>
    <source>
        <strain evidence="1">CBHHK067</strain>
    </source>
</reference>
<evidence type="ECO:0000313" key="1">
    <source>
        <dbReference type="EMBL" id="KAJ7694637.1"/>
    </source>
</evidence>
<organism evidence="1 2">
    <name type="scientific">Mycena rosella</name>
    <name type="common">Pink bonnet</name>
    <name type="synonym">Agaricus rosellus</name>
    <dbReference type="NCBI Taxonomy" id="1033263"/>
    <lineage>
        <taxon>Eukaryota</taxon>
        <taxon>Fungi</taxon>
        <taxon>Dikarya</taxon>
        <taxon>Basidiomycota</taxon>
        <taxon>Agaricomycotina</taxon>
        <taxon>Agaricomycetes</taxon>
        <taxon>Agaricomycetidae</taxon>
        <taxon>Agaricales</taxon>
        <taxon>Marasmiineae</taxon>
        <taxon>Mycenaceae</taxon>
        <taxon>Mycena</taxon>
    </lineage>
</organism>
<accession>A0AAD7DNB3</accession>
<gene>
    <name evidence="1" type="ORF">B0H17DRAFT_931626</name>
</gene>
<dbReference type="EMBL" id="JARKIE010000041">
    <property type="protein sequence ID" value="KAJ7694637.1"/>
    <property type="molecule type" value="Genomic_DNA"/>
</dbReference>
<proteinExistence type="predicted"/>
<comment type="caution">
    <text evidence="1">The sequence shown here is derived from an EMBL/GenBank/DDBJ whole genome shotgun (WGS) entry which is preliminary data.</text>
</comment>
<protein>
    <submittedName>
        <fullName evidence="1">Uncharacterized protein</fullName>
    </submittedName>
</protein>
<dbReference type="AlphaFoldDB" id="A0AAD7DNB3"/>